<evidence type="ECO:0000256" key="15">
    <source>
        <dbReference type="NCBIfam" id="TIGR01064"/>
    </source>
</evidence>
<evidence type="ECO:0000256" key="10">
    <source>
        <dbReference type="ARBA" id="ARBA00022777"/>
    </source>
</evidence>
<dbReference type="SUPFAM" id="SSF51621">
    <property type="entry name" value="Phosphoenolpyruvate/pyruvate domain"/>
    <property type="match status" value="1"/>
</dbReference>
<organism evidence="20 21">
    <name type="scientific">Brevibacterium pityocampae</name>
    <dbReference type="NCBI Taxonomy" id="506594"/>
    <lineage>
        <taxon>Bacteria</taxon>
        <taxon>Bacillati</taxon>
        <taxon>Actinomycetota</taxon>
        <taxon>Actinomycetes</taxon>
        <taxon>Micrococcales</taxon>
        <taxon>Brevibacteriaceae</taxon>
        <taxon>Brevibacterium</taxon>
    </lineage>
</organism>
<dbReference type="InterPro" id="IPR001697">
    <property type="entry name" value="Pyr_Knase"/>
</dbReference>
<dbReference type="Gene3D" id="3.40.1380.20">
    <property type="entry name" value="Pyruvate kinase, C-terminal domain"/>
    <property type="match status" value="1"/>
</dbReference>
<comment type="catalytic activity">
    <reaction evidence="16">
        <text>pyruvate + ATP = phosphoenolpyruvate + ADP + H(+)</text>
        <dbReference type="Rhea" id="RHEA:18157"/>
        <dbReference type="ChEBI" id="CHEBI:15361"/>
        <dbReference type="ChEBI" id="CHEBI:15378"/>
        <dbReference type="ChEBI" id="CHEBI:30616"/>
        <dbReference type="ChEBI" id="CHEBI:58702"/>
        <dbReference type="ChEBI" id="CHEBI:456216"/>
        <dbReference type="EC" id="2.7.1.40"/>
    </reaction>
</comment>
<evidence type="ECO:0000256" key="8">
    <source>
        <dbReference type="ARBA" id="ARBA00022723"/>
    </source>
</evidence>
<evidence type="ECO:0000256" key="14">
    <source>
        <dbReference type="ARBA" id="ARBA00023317"/>
    </source>
</evidence>
<comment type="similarity">
    <text evidence="3 16">Belongs to the pyruvate kinase family.</text>
</comment>
<keyword evidence="9" id="KW-0547">Nucleotide-binding</keyword>
<evidence type="ECO:0000256" key="9">
    <source>
        <dbReference type="ARBA" id="ARBA00022741"/>
    </source>
</evidence>
<evidence type="ECO:0000256" key="17">
    <source>
        <dbReference type="SAM" id="MobiDB-lite"/>
    </source>
</evidence>
<evidence type="ECO:0000313" key="20">
    <source>
        <dbReference type="EMBL" id="GAA4389444.1"/>
    </source>
</evidence>
<evidence type="ECO:0000256" key="5">
    <source>
        <dbReference type="ARBA" id="ARBA00012142"/>
    </source>
</evidence>
<dbReference type="Gene3D" id="2.40.33.10">
    <property type="entry name" value="PK beta-barrel domain-like"/>
    <property type="match status" value="1"/>
</dbReference>
<dbReference type="NCBIfam" id="NF004978">
    <property type="entry name" value="PRK06354.1"/>
    <property type="match status" value="1"/>
</dbReference>
<keyword evidence="21" id="KW-1185">Reference proteome</keyword>
<dbReference type="InterPro" id="IPR015813">
    <property type="entry name" value="Pyrv/PenolPyrv_kinase-like_dom"/>
</dbReference>
<dbReference type="SUPFAM" id="SSF50800">
    <property type="entry name" value="PK beta-barrel domain-like"/>
    <property type="match status" value="1"/>
</dbReference>
<evidence type="ECO:0000256" key="4">
    <source>
        <dbReference type="ARBA" id="ARBA00011881"/>
    </source>
</evidence>
<reference evidence="21" key="1">
    <citation type="journal article" date="2019" name="Int. J. Syst. Evol. Microbiol.">
        <title>The Global Catalogue of Microorganisms (GCM) 10K type strain sequencing project: providing services to taxonomists for standard genome sequencing and annotation.</title>
        <authorList>
            <consortium name="The Broad Institute Genomics Platform"/>
            <consortium name="The Broad Institute Genome Sequencing Center for Infectious Disease"/>
            <person name="Wu L."/>
            <person name="Ma J."/>
        </authorList>
    </citation>
    <scope>NUCLEOTIDE SEQUENCE [LARGE SCALE GENOMIC DNA]</scope>
    <source>
        <strain evidence="21">JCM 17808</strain>
    </source>
</reference>
<gene>
    <name evidence="20" type="primary">pyk</name>
    <name evidence="20" type="ORF">GCM10023167_15230</name>
</gene>
<evidence type="ECO:0000256" key="3">
    <source>
        <dbReference type="ARBA" id="ARBA00008663"/>
    </source>
</evidence>
<evidence type="ECO:0000256" key="6">
    <source>
        <dbReference type="ARBA" id="ARBA00018587"/>
    </source>
</evidence>
<dbReference type="Proteomes" id="UP001500642">
    <property type="component" value="Unassembled WGS sequence"/>
</dbReference>
<keyword evidence="11" id="KW-0067">ATP-binding</keyword>
<keyword evidence="10 16" id="KW-0418">Kinase</keyword>
<dbReference type="Gene3D" id="3.20.20.60">
    <property type="entry name" value="Phosphoenolpyruvate-binding domains"/>
    <property type="match status" value="1"/>
</dbReference>
<keyword evidence="14 20" id="KW-0670">Pyruvate</keyword>
<dbReference type="NCBIfam" id="NF004491">
    <property type="entry name" value="PRK05826.1"/>
    <property type="match status" value="1"/>
</dbReference>
<evidence type="ECO:0000256" key="16">
    <source>
        <dbReference type="RuleBase" id="RU000504"/>
    </source>
</evidence>
<evidence type="ECO:0000256" key="1">
    <source>
        <dbReference type="ARBA" id="ARBA00001958"/>
    </source>
</evidence>
<evidence type="ECO:0000313" key="21">
    <source>
        <dbReference type="Proteomes" id="UP001500642"/>
    </source>
</evidence>
<dbReference type="InterPro" id="IPR040442">
    <property type="entry name" value="Pyrv_kinase-like_dom_sf"/>
</dbReference>
<dbReference type="PRINTS" id="PR01050">
    <property type="entry name" value="PYRUVTKNASE"/>
</dbReference>
<feature type="region of interest" description="Disordered" evidence="17">
    <location>
        <begin position="482"/>
        <end position="506"/>
    </location>
</feature>
<sequence>MDGMRHAKIVATLGPAQATYEDIRALIEEGVDVARFNFSHGTRAEHEERYRWVRQAAQDTGRTVGVLIDLQGPKIRVGTFADGAKPELSKGDAFTVTTRDVAGSASEVSTSYAGLPGDVEVGDPLLVDDGRIRLRAVEVTDTDVRCEVEVGGRISDHKGINLPGVAVSVPAMSDKDIEDLRWGLHLGADWVALSFVRTPADAELVRDVMREEDILIPVIAKLEKPQAVEVLPDIVQAFDGIMVARGDLGVELPLEQVPIVQKRTVELCRRQAKPVIVATQMLESMIEEPRPTRAEASDCANAVLDGADALMLSGETSVGAHWLEAVRTMSRIITSTEEHGLERIAELGTEPHTRGGAITAAAVRVAQQLDIDLLCTFTQSGDSVRRMSRLRAPHPILAFTPDVRVRHQLALTWGAQVFLVKEVRHTDQMARQVDAVLLGNGRAQEGQLCVIVAGSPPGIAGSTNALRVHRIGDASKGLAAAYRDESDNGENPLEGYGEIREDAAQS</sequence>
<evidence type="ECO:0000259" key="19">
    <source>
        <dbReference type="Pfam" id="PF02887"/>
    </source>
</evidence>
<dbReference type="InterPro" id="IPR015795">
    <property type="entry name" value="Pyrv_Knase_C"/>
</dbReference>
<evidence type="ECO:0000256" key="13">
    <source>
        <dbReference type="ARBA" id="ARBA00023152"/>
    </source>
</evidence>
<feature type="domain" description="Pyruvate kinase barrel" evidence="18">
    <location>
        <begin position="4"/>
        <end position="326"/>
    </location>
</feature>
<comment type="caution">
    <text evidence="20">The sequence shown here is derived from an EMBL/GenBank/DDBJ whole genome shotgun (WGS) entry which is preliminary data.</text>
</comment>
<comment type="cofactor">
    <cofactor evidence="1">
        <name>K(+)</name>
        <dbReference type="ChEBI" id="CHEBI:29103"/>
    </cofactor>
</comment>
<dbReference type="InterPro" id="IPR036918">
    <property type="entry name" value="Pyrv_Knase_C_sf"/>
</dbReference>
<dbReference type="GO" id="GO:0016301">
    <property type="term" value="F:kinase activity"/>
    <property type="evidence" value="ECO:0007669"/>
    <property type="project" value="UniProtKB-KW"/>
</dbReference>
<evidence type="ECO:0000256" key="11">
    <source>
        <dbReference type="ARBA" id="ARBA00022840"/>
    </source>
</evidence>
<proteinExistence type="inferred from homology"/>
<dbReference type="Pfam" id="PF00224">
    <property type="entry name" value="PK"/>
    <property type="match status" value="1"/>
</dbReference>
<dbReference type="Pfam" id="PF02887">
    <property type="entry name" value="PK_C"/>
    <property type="match status" value="1"/>
</dbReference>
<dbReference type="EMBL" id="BAABGL010000006">
    <property type="protein sequence ID" value="GAA4389444.1"/>
    <property type="molecule type" value="Genomic_DNA"/>
</dbReference>
<dbReference type="InterPro" id="IPR018209">
    <property type="entry name" value="Pyrv_Knase_AS"/>
</dbReference>
<keyword evidence="8" id="KW-0479">Metal-binding</keyword>
<dbReference type="PROSITE" id="PS00110">
    <property type="entry name" value="PYRUVATE_KINASE"/>
    <property type="match status" value="1"/>
</dbReference>
<feature type="domain" description="Pyruvate kinase C-terminal" evidence="19">
    <location>
        <begin position="357"/>
        <end position="469"/>
    </location>
</feature>
<dbReference type="InterPro" id="IPR015793">
    <property type="entry name" value="Pyrv_Knase_brl"/>
</dbReference>
<evidence type="ECO:0000256" key="12">
    <source>
        <dbReference type="ARBA" id="ARBA00022842"/>
    </source>
</evidence>
<keyword evidence="12 16" id="KW-0460">Magnesium</keyword>
<comment type="subunit">
    <text evidence="4">Homotetramer.</text>
</comment>
<dbReference type="EC" id="2.7.1.40" evidence="5 15"/>
<name>A0ABP8JED3_9MICO</name>
<keyword evidence="13 16" id="KW-0324">Glycolysis</keyword>
<feature type="compositionally biased region" description="Basic and acidic residues" evidence="17">
    <location>
        <begin position="497"/>
        <end position="506"/>
    </location>
</feature>
<dbReference type="InterPro" id="IPR011037">
    <property type="entry name" value="Pyrv_Knase-like_insert_dom_sf"/>
</dbReference>
<dbReference type="NCBIfam" id="TIGR01064">
    <property type="entry name" value="pyruv_kin"/>
    <property type="match status" value="1"/>
</dbReference>
<keyword evidence="7 16" id="KW-0808">Transferase</keyword>
<comment type="pathway">
    <text evidence="2 16">Carbohydrate degradation; glycolysis; pyruvate from D-glyceraldehyde 3-phosphate: step 5/5.</text>
</comment>
<dbReference type="SUPFAM" id="SSF52935">
    <property type="entry name" value="PK C-terminal domain-like"/>
    <property type="match status" value="1"/>
</dbReference>
<evidence type="ECO:0000256" key="7">
    <source>
        <dbReference type="ARBA" id="ARBA00022679"/>
    </source>
</evidence>
<protein>
    <recommendedName>
        <fullName evidence="6 15">Pyruvate kinase</fullName>
        <ecNumber evidence="5 15">2.7.1.40</ecNumber>
    </recommendedName>
</protein>
<dbReference type="InterPro" id="IPR015806">
    <property type="entry name" value="Pyrv_Knase_insert_dom_sf"/>
</dbReference>
<accession>A0ABP8JED3</accession>
<dbReference type="PANTHER" id="PTHR11817">
    <property type="entry name" value="PYRUVATE KINASE"/>
    <property type="match status" value="1"/>
</dbReference>
<evidence type="ECO:0000256" key="2">
    <source>
        <dbReference type="ARBA" id="ARBA00004997"/>
    </source>
</evidence>
<evidence type="ECO:0000259" key="18">
    <source>
        <dbReference type="Pfam" id="PF00224"/>
    </source>
</evidence>
<dbReference type="NCBIfam" id="NF004886">
    <property type="entry name" value="PRK06247.1"/>
    <property type="match status" value="1"/>
</dbReference>